<organism evidence="3 4">
    <name type="scientific">Bacteroides faecalis</name>
    <dbReference type="NCBI Taxonomy" id="2447885"/>
    <lineage>
        <taxon>Bacteria</taxon>
        <taxon>Pseudomonadati</taxon>
        <taxon>Bacteroidota</taxon>
        <taxon>Bacteroidia</taxon>
        <taxon>Bacteroidales</taxon>
        <taxon>Bacteroidaceae</taxon>
        <taxon>Bacteroides</taxon>
    </lineage>
</organism>
<protein>
    <recommendedName>
        <fullName evidence="2">DNA mismatch repair protein MutS-like N-terminal domain-containing protein</fullName>
    </recommendedName>
</protein>
<dbReference type="InterPro" id="IPR007695">
    <property type="entry name" value="DNA_mismatch_repair_MutS-lik_N"/>
</dbReference>
<name>A0A401LPZ0_9BACE</name>
<dbReference type="InterPro" id="IPR016151">
    <property type="entry name" value="DNA_mismatch_repair_MutS_N"/>
</dbReference>
<dbReference type="OrthoDB" id="1057128at2"/>
<dbReference type="Gene3D" id="3.40.1170.10">
    <property type="entry name" value="DNA repair protein MutS, domain I"/>
    <property type="match status" value="1"/>
</dbReference>
<dbReference type="Proteomes" id="UP000288079">
    <property type="component" value="Unassembled WGS sequence"/>
</dbReference>
<accession>A0A401LPZ0</accession>
<keyword evidence="4" id="KW-1185">Reference proteome</keyword>
<evidence type="ECO:0000313" key="3">
    <source>
        <dbReference type="EMBL" id="GCB33632.1"/>
    </source>
</evidence>
<dbReference type="GO" id="GO:0006298">
    <property type="term" value="P:mismatch repair"/>
    <property type="evidence" value="ECO:0007669"/>
    <property type="project" value="InterPro"/>
</dbReference>
<evidence type="ECO:0000313" key="4">
    <source>
        <dbReference type="Proteomes" id="UP000288079"/>
    </source>
</evidence>
<feature type="domain" description="DNA mismatch repair protein MutS-like N-terminal" evidence="2">
    <location>
        <begin position="12"/>
        <end position="102"/>
    </location>
</feature>
<comment type="caution">
    <text evidence="3">The sequence shown here is derived from an EMBL/GenBank/DDBJ whole genome shotgun (WGS) entry which is preliminary data.</text>
</comment>
<dbReference type="Pfam" id="PF01624">
    <property type="entry name" value="MutS_I"/>
    <property type="match status" value="1"/>
</dbReference>
<evidence type="ECO:0000259" key="2">
    <source>
        <dbReference type="Pfam" id="PF01624"/>
    </source>
</evidence>
<sequence length="409" mass="46846">MAKKKEEQVADIMRQFVELKQKHPDAMLLFRQGDFYEMYREDAVKASVLLALKISERIIPSEKDPVKTVAFPKQDIDVYLPKLIRSGQRVAICDAIETLQRQAEKEQTISNSDDMAKKKKDKAVQEEPIQAVKKEAKEKPAQEIKAEQQSETKQDRKSREPQMVTTNGEKVTHGHAYQSKANPEEWYFTAKIDGVQLKPQKMDAADLAAYQKKEMTVPQLMERYYPTKLMPKVSEEAFKMPKSIAGPEGGIQVEKFNVYKEKDEQRPDYGKYKFYVQIGDTKMSAVASRQDLNAYFDRVATPEQLVERNFGERLHLKSAYEKYQLPEGVDPKGVRVAKDRGDNKWKVSVDMGEKGRTDRHEISFDDGYSLFKTKTATREQIAAKYLNSEISGLLAANTAKMEKSASMKM</sequence>
<dbReference type="RefSeq" id="WP_125039961.1">
    <property type="nucleotide sequence ID" value="NZ_BHWB01000002.1"/>
</dbReference>
<dbReference type="SUPFAM" id="SSF55271">
    <property type="entry name" value="DNA repair protein MutS, domain I"/>
    <property type="match status" value="1"/>
</dbReference>
<dbReference type="EMBL" id="BHWB01000002">
    <property type="protein sequence ID" value="GCB33632.1"/>
    <property type="molecule type" value="Genomic_DNA"/>
</dbReference>
<evidence type="ECO:0000256" key="1">
    <source>
        <dbReference type="SAM" id="MobiDB-lite"/>
    </source>
</evidence>
<proteinExistence type="predicted"/>
<feature type="compositionally biased region" description="Basic and acidic residues" evidence="1">
    <location>
        <begin position="132"/>
        <end position="160"/>
    </location>
</feature>
<reference evidence="3 4" key="1">
    <citation type="submission" date="2018-10" db="EMBL/GenBank/DDBJ databases">
        <title>Draft Genome Sequence of Bacteroides sp. KCTC 15687.</title>
        <authorList>
            <person name="Yu S.Y."/>
            <person name="Kim J.S."/>
            <person name="Oh B.S."/>
            <person name="Park S.H."/>
            <person name="Kang S.W."/>
            <person name="Park J.E."/>
            <person name="Choi S.H."/>
            <person name="Han K.I."/>
            <person name="Lee K.C."/>
            <person name="Eom M.K."/>
            <person name="Suh M.K."/>
            <person name="Lee D.H."/>
            <person name="Yoon H."/>
            <person name="Kim B."/>
            <person name="Yang S.J."/>
            <person name="Lee J.S."/>
            <person name="Lee J.H."/>
        </authorList>
    </citation>
    <scope>NUCLEOTIDE SEQUENCE [LARGE SCALE GENOMIC DNA]</scope>
    <source>
        <strain evidence="3 4">KCTC 15687</strain>
    </source>
</reference>
<dbReference type="GO" id="GO:0005524">
    <property type="term" value="F:ATP binding"/>
    <property type="evidence" value="ECO:0007669"/>
    <property type="project" value="InterPro"/>
</dbReference>
<gene>
    <name evidence="3" type="ORF">KGMB02408_05770</name>
</gene>
<dbReference type="AlphaFoldDB" id="A0A401LPZ0"/>
<dbReference type="GO" id="GO:0030983">
    <property type="term" value="F:mismatched DNA binding"/>
    <property type="evidence" value="ECO:0007669"/>
    <property type="project" value="InterPro"/>
</dbReference>
<feature type="region of interest" description="Disordered" evidence="1">
    <location>
        <begin position="102"/>
        <end position="167"/>
    </location>
</feature>